<evidence type="ECO:0000313" key="8">
    <source>
        <dbReference type="EMBL" id="UQY43107.1"/>
    </source>
</evidence>
<dbReference type="Pfam" id="PF07690">
    <property type="entry name" value="MFS_1"/>
    <property type="match status" value="1"/>
</dbReference>
<feature type="transmembrane region" description="Helical" evidence="6">
    <location>
        <begin position="82"/>
        <end position="100"/>
    </location>
</feature>
<reference evidence="8" key="1">
    <citation type="submission" date="2021-09" db="EMBL/GenBank/DDBJ databases">
        <title>First case of bloodstream infection caused by Mixta hanseatica sp. nov., a member of the Erwiniaceae family.</title>
        <authorList>
            <person name="Both A."/>
            <person name="Huang J."/>
            <person name="Wenzel P."/>
            <person name="Aepfelbacher M."/>
            <person name="Rohde H."/>
            <person name="Christner M."/>
            <person name="Hentschke M."/>
        </authorList>
    </citation>
    <scope>NUCLEOTIDE SEQUENCE</scope>
    <source>
        <strain evidence="8">X22927</strain>
    </source>
</reference>
<dbReference type="EMBL" id="CP082904">
    <property type="protein sequence ID" value="UQY43107.1"/>
    <property type="molecule type" value="Genomic_DNA"/>
</dbReference>
<feature type="transmembrane region" description="Helical" evidence="6">
    <location>
        <begin position="263"/>
        <end position="281"/>
    </location>
</feature>
<evidence type="ECO:0000313" key="9">
    <source>
        <dbReference type="Proteomes" id="UP001056635"/>
    </source>
</evidence>
<feature type="domain" description="Major facilitator superfamily (MFS) profile" evidence="7">
    <location>
        <begin position="16"/>
        <end position="407"/>
    </location>
</feature>
<feature type="transmembrane region" description="Helical" evidence="6">
    <location>
        <begin position="140"/>
        <end position="162"/>
    </location>
</feature>
<dbReference type="InterPro" id="IPR005829">
    <property type="entry name" value="Sugar_transporter_CS"/>
</dbReference>
<keyword evidence="3 6" id="KW-0812">Transmembrane</keyword>
<evidence type="ECO:0000256" key="2">
    <source>
        <dbReference type="ARBA" id="ARBA00022448"/>
    </source>
</evidence>
<feature type="transmembrane region" description="Helical" evidence="6">
    <location>
        <begin position="382"/>
        <end position="404"/>
    </location>
</feature>
<keyword evidence="2" id="KW-0813">Transport</keyword>
<comment type="subcellular location">
    <subcellularLocation>
        <location evidence="1">Endomembrane system</location>
        <topology evidence="1">Multi-pass membrane protein</topology>
    </subcellularLocation>
</comment>
<evidence type="ECO:0000256" key="1">
    <source>
        <dbReference type="ARBA" id="ARBA00004127"/>
    </source>
</evidence>
<feature type="transmembrane region" description="Helical" evidence="6">
    <location>
        <begin position="168"/>
        <end position="189"/>
    </location>
</feature>
<dbReference type="InterPro" id="IPR036259">
    <property type="entry name" value="MFS_trans_sf"/>
</dbReference>
<evidence type="ECO:0000256" key="6">
    <source>
        <dbReference type="SAM" id="Phobius"/>
    </source>
</evidence>
<proteinExistence type="predicted"/>
<dbReference type="PANTHER" id="PTHR42718">
    <property type="entry name" value="MAJOR FACILITATOR SUPERFAMILY MULTIDRUG TRANSPORTER MFSC"/>
    <property type="match status" value="1"/>
</dbReference>
<keyword evidence="4 6" id="KW-1133">Transmembrane helix</keyword>
<feature type="transmembrane region" description="Helical" evidence="6">
    <location>
        <begin position="352"/>
        <end position="376"/>
    </location>
</feature>
<dbReference type="InterPro" id="IPR011701">
    <property type="entry name" value="MFS"/>
</dbReference>
<dbReference type="SUPFAM" id="SSF103473">
    <property type="entry name" value="MFS general substrate transporter"/>
    <property type="match status" value="1"/>
</dbReference>
<feature type="transmembrane region" description="Helical" evidence="6">
    <location>
        <begin position="318"/>
        <end position="340"/>
    </location>
</feature>
<accession>A0ABY4R677</accession>
<organism evidence="8 9">
    <name type="scientific">Mixta hanseatica</name>
    <dbReference type="NCBI Taxonomy" id="2872648"/>
    <lineage>
        <taxon>Bacteria</taxon>
        <taxon>Pseudomonadati</taxon>
        <taxon>Pseudomonadota</taxon>
        <taxon>Gammaproteobacteria</taxon>
        <taxon>Enterobacterales</taxon>
        <taxon>Erwiniaceae</taxon>
        <taxon>Mixta</taxon>
    </lineage>
</organism>
<dbReference type="Proteomes" id="UP001056635">
    <property type="component" value="Chromosome"/>
</dbReference>
<protein>
    <submittedName>
        <fullName evidence="8">MFS transporter</fullName>
    </submittedName>
</protein>
<gene>
    <name evidence="8" type="ORF">K6958_14540</name>
</gene>
<feature type="transmembrane region" description="Helical" evidence="6">
    <location>
        <begin position="227"/>
        <end position="251"/>
    </location>
</feature>
<evidence type="ECO:0000256" key="4">
    <source>
        <dbReference type="ARBA" id="ARBA00022989"/>
    </source>
</evidence>
<dbReference type="RefSeq" id="WP_249891799.1">
    <property type="nucleotide sequence ID" value="NZ_CP082904.1"/>
</dbReference>
<feature type="transmembrane region" description="Helical" evidence="6">
    <location>
        <begin position="51"/>
        <end position="70"/>
    </location>
</feature>
<evidence type="ECO:0000256" key="3">
    <source>
        <dbReference type="ARBA" id="ARBA00022692"/>
    </source>
</evidence>
<dbReference type="PROSITE" id="PS50850">
    <property type="entry name" value="MFS"/>
    <property type="match status" value="1"/>
</dbReference>
<keyword evidence="9" id="KW-1185">Reference proteome</keyword>
<evidence type="ECO:0000259" key="7">
    <source>
        <dbReference type="PROSITE" id="PS50850"/>
    </source>
</evidence>
<dbReference type="Gene3D" id="1.20.1720.10">
    <property type="entry name" value="Multidrug resistance protein D"/>
    <property type="match status" value="1"/>
</dbReference>
<dbReference type="PROSITE" id="PS00216">
    <property type="entry name" value="SUGAR_TRANSPORT_1"/>
    <property type="match status" value="1"/>
</dbReference>
<feature type="transmembrane region" description="Helical" evidence="6">
    <location>
        <begin position="293"/>
        <end position="312"/>
    </location>
</feature>
<sequence>MPASLLFISPRRAILFCLLLSLFELLTYVGSDFIMPGMLDIITELNADPRYVPFSLNAYLLGGVAFQWLIGPLSDRFGRRPLLLTGCALFALTCLATLWIKEVNLFTLLRFFQGIGLGFVVVVSYPALQESFSEADAVRLLAIVGNIALLSPLLGPLVGSVLLSVMEWRAMFITIALLSMLVWLGLYWLMPETVDVPRREGGTIAPTPLRLQDLRNDYLNLLRNQRFIAGCLALGLTGLPLLSWIALSPLLLMHNLGLSTYAYALWQLPVFGALIFGNFALNTLIKHFSIEQLLRISLLPMLAGMVLGLIFTSITAHILALIGGLAVYAFGLGIGNATLYRLTLYSSESGKGCVSAMLGMISVAIYGLGSAALTALGAGESLTAFSISAAICAITALWPVLYMLSRATPAGESGVSI</sequence>
<dbReference type="InterPro" id="IPR020846">
    <property type="entry name" value="MFS_dom"/>
</dbReference>
<dbReference type="PANTHER" id="PTHR42718:SF9">
    <property type="entry name" value="MAJOR FACILITATOR SUPERFAMILY MULTIDRUG TRANSPORTER MFSC"/>
    <property type="match status" value="1"/>
</dbReference>
<feature type="transmembrane region" description="Helical" evidence="6">
    <location>
        <begin position="106"/>
        <end position="128"/>
    </location>
</feature>
<evidence type="ECO:0000256" key="5">
    <source>
        <dbReference type="ARBA" id="ARBA00023136"/>
    </source>
</evidence>
<name>A0ABY4R677_9GAMM</name>
<keyword evidence="5 6" id="KW-0472">Membrane</keyword>